<name>A0ACC3A1R3_9EURO</name>
<accession>A0ACC3A1R3</accession>
<reference evidence="1" key="1">
    <citation type="submission" date="2022-10" db="EMBL/GenBank/DDBJ databases">
        <title>Culturing micro-colonial fungi from biological soil crusts in the Mojave desert and describing Neophaeococcomyces mojavensis, and introducing the new genera and species Taxawa tesnikishii.</title>
        <authorList>
            <person name="Kurbessoian T."/>
            <person name="Stajich J.E."/>
        </authorList>
    </citation>
    <scope>NUCLEOTIDE SEQUENCE</scope>
    <source>
        <strain evidence="1">JES_112</strain>
    </source>
</reference>
<proteinExistence type="predicted"/>
<evidence type="ECO:0000313" key="2">
    <source>
        <dbReference type="Proteomes" id="UP001172386"/>
    </source>
</evidence>
<dbReference type="Proteomes" id="UP001172386">
    <property type="component" value="Unassembled WGS sequence"/>
</dbReference>
<dbReference type="EMBL" id="JAPDRQ010000139">
    <property type="protein sequence ID" value="KAJ9653864.1"/>
    <property type="molecule type" value="Genomic_DNA"/>
</dbReference>
<organism evidence="1 2">
    <name type="scientific">Neophaeococcomyces mojaviensis</name>
    <dbReference type="NCBI Taxonomy" id="3383035"/>
    <lineage>
        <taxon>Eukaryota</taxon>
        <taxon>Fungi</taxon>
        <taxon>Dikarya</taxon>
        <taxon>Ascomycota</taxon>
        <taxon>Pezizomycotina</taxon>
        <taxon>Eurotiomycetes</taxon>
        <taxon>Chaetothyriomycetidae</taxon>
        <taxon>Chaetothyriales</taxon>
        <taxon>Chaetothyriales incertae sedis</taxon>
        <taxon>Neophaeococcomyces</taxon>
    </lineage>
</organism>
<evidence type="ECO:0000313" key="1">
    <source>
        <dbReference type="EMBL" id="KAJ9653864.1"/>
    </source>
</evidence>
<protein>
    <submittedName>
        <fullName evidence="1">Uncharacterized protein</fullName>
    </submittedName>
</protein>
<gene>
    <name evidence="1" type="ORF">H2198_007030</name>
</gene>
<comment type="caution">
    <text evidence="1">The sequence shown here is derived from an EMBL/GenBank/DDBJ whole genome shotgun (WGS) entry which is preliminary data.</text>
</comment>
<keyword evidence="2" id="KW-1185">Reference proteome</keyword>
<sequence length="669" mass="74212">MACNILMRLFRRRRRLPDASFQAPALPVPKLDKTSNHISLAELACQEDADFFFLGCLSEQGSYSLTVSDIPNTTDITDLSLDLKNLSGFTGLSWNEDKPGKIDAIVDFTTAAEAAMALATHPTFDLGNGVRRTFQYADVEASEPSRKKMRTAEDRESVPLPRCQICCEELEGPYVKPCFFCKSAWCYDCLKSDFTAVLGDPERFPARCCGKVKHYDMARGIVPTSEYAKYRTRFEEFNTTKPIYCANPICSAFLPPRLAGPDERGQIHCPECKETTCKDCRMVVDAFEKDGHKCAESKDITELLKKFDYKRCPRCNTGVAKMFGCSHVRCQCGAQFCWDCLRPIQMCWSRPCERSREDGNETDPYNDPEPEPESDGEDTATVQPADGETAEQAASTTEPSAVTPEEGVASIQTANLTEVTTQEVPADVTDAIPSTTPPDFAEQVAILSDLYDAATHIAEPTYFETPADAPPHTPIVEPAATPQLVEEITNLDGSDQDDWEGGDYDFGDEPIDVSWNTWGCLHNFSPVFTSACKGWLPVSTSASVPSTVVERHVDCLRCYKTVVLEELLEKEKEKEKEADEEKRKDSACSLTLPPTGTVGFSTHEQPSAPDTGIAVTNTIYKAKKVRKQKKPGEIPKLFNCLKCGVFYCPDCKKATAKEIAIELERKIRV</sequence>